<dbReference type="EC" id="3.5.1.-" evidence="2"/>
<dbReference type="Pfam" id="PF01522">
    <property type="entry name" value="Polysacc_deac_1"/>
    <property type="match status" value="1"/>
</dbReference>
<gene>
    <name evidence="2" type="primary">arnD</name>
    <name evidence="2" type="ORF">AW08_00540</name>
</gene>
<feature type="domain" description="NodB homology" evidence="1">
    <location>
        <begin position="2"/>
        <end position="250"/>
    </location>
</feature>
<name>A0A011NXG0_9PROT</name>
<dbReference type="EMBL" id="JFAX01000002">
    <property type="protein sequence ID" value="EXI69330.1"/>
    <property type="molecule type" value="Genomic_DNA"/>
</dbReference>
<dbReference type="PATRIC" id="fig|1454001.3.peg.505"/>
<dbReference type="Proteomes" id="UP000020218">
    <property type="component" value="Unassembled WGS sequence"/>
</dbReference>
<comment type="caution">
    <text evidence="2">The sequence shown here is derived from an EMBL/GenBank/DDBJ whole genome shotgun (WGS) entry which is preliminary data.</text>
</comment>
<dbReference type="SUPFAM" id="SSF88713">
    <property type="entry name" value="Glycoside hydrolase/deacetylase"/>
    <property type="match status" value="1"/>
</dbReference>
<dbReference type="STRING" id="1454001.AW08_00540"/>
<organism evidence="2 3">
    <name type="scientific">Candidatus Accumulibacter adjunctus</name>
    <dbReference type="NCBI Taxonomy" id="1454001"/>
    <lineage>
        <taxon>Bacteria</taxon>
        <taxon>Pseudomonadati</taxon>
        <taxon>Pseudomonadota</taxon>
        <taxon>Betaproteobacteria</taxon>
        <taxon>Candidatus Accumulibacter</taxon>
    </lineage>
</organism>
<reference evidence="2" key="1">
    <citation type="submission" date="2014-02" db="EMBL/GenBank/DDBJ databases">
        <title>Expanding our view of genomic diversity in Candidatus Accumulibacter clades.</title>
        <authorList>
            <person name="Skennerton C.T."/>
            <person name="Barr J.J."/>
            <person name="Slater F.R."/>
            <person name="Bond P.L."/>
            <person name="Tyson G.W."/>
        </authorList>
    </citation>
    <scope>NUCLEOTIDE SEQUENCE [LARGE SCALE GENOMIC DNA]</scope>
</reference>
<proteinExistence type="predicted"/>
<sequence>MTRIALKIDVDSYRGTLHGVPALIDLLQRHRAAASFFFSFGPDHGGRESRRLSPARYHDRLTRLYGLLLPAPRIGVRCVDGMLQARAAGFEVAVHAWDRVGWEARSPSAANAWIEAEMTRACRRFTDIFGEQPHACAAPGWRTNRHALRLTQRLGLGYASDCRGTSPFIPVIDGEIVLCPQLPTTLPTIDELLATGSTSVEQAIERLVEEPSRVAGDHVFTLRAELEGMCFLPAFARLLGEWQARGHASSTLRELIGSRNIVTLPRHEVVFASIPGRIGQRLLQGKAFLPAE</sequence>
<dbReference type="Gene3D" id="3.20.20.370">
    <property type="entry name" value="Glycoside hydrolase/deacetylase"/>
    <property type="match status" value="1"/>
</dbReference>
<accession>A0A011NXG0</accession>
<dbReference type="PROSITE" id="PS51677">
    <property type="entry name" value="NODB"/>
    <property type="match status" value="1"/>
</dbReference>
<dbReference type="InterPro" id="IPR011330">
    <property type="entry name" value="Glyco_hydro/deAcase_b/a-brl"/>
</dbReference>
<evidence type="ECO:0000313" key="3">
    <source>
        <dbReference type="Proteomes" id="UP000020218"/>
    </source>
</evidence>
<dbReference type="AlphaFoldDB" id="A0A011NXG0"/>
<evidence type="ECO:0000259" key="1">
    <source>
        <dbReference type="PROSITE" id="PS51677"/>
    </source>
</evidence>
<keyword evidence="2" id="KW-0378">Hydrolase</keyword>
<evidence type="ECO:0000313" key="2">
    <source>
        <dbReference type="EMBL" id="EXI69330.1"/>
    </source>
</evidence>
<dbReference type="InterPro" id="IPR002509">
    <property type="entry name" value="NODB_dom"/>
</dbReference>
<keyword evidence="3" id="KW-1185">Reference proteome</keyword>
<protein>
    <submittedName>
        <fullName evidence="2">4-deoxy-4-formamido-L-arabinose-phosphoundecaprenol deformylase ArnD</fullName>
        <ecNumber evidence="2">3.5.1.-</ecNumber>
    </submittedName>
</protein>
<dbReference type="GO" id="GO:0016810">
    <property type="term" value="F:hydrolase activity, acting on carbon-nitrogen (but not peptide) bonds"/>
    <property type="evidence" value="ECO:0007669"/>
    <property type="project" value="InterPro"/>
</dbReference>
<dbReference type="GO" id="GO:0005975">
    <property type="term" value="P:carbohydrate metabolic process"/>
    <property type="evidence" value="ECO:0007669"/>
    <property type="project" value="InterPro"/>
</dbReference>